<reference evidence="2 3" key="1">
    <citation type="submission" date="2017-10" db="EMBL/GenBank/DDBJ databases">
        <title>Sequencing the genomes of 1000 actinobacteria strains.</title>
        <authorList>
            <person name="Klenk H.-P."/>
        </authorList>
    </citation>
    <scope>NUCLEOTIDE SEQUENCE [LARGE SCALE GENOMIC DNA]</scope>
    <source>
        <strain evidence="2 3">DSM 20688</strain>
    </source>
</reference>
<dbReference type="SUPFAM" id="SSF51905">
    <property type="entry name" value="FAD/NAD(P)-binding domain"/>
    <property type="match status" value="1"/>
</dbReference>
<dbReference type="AlphaFoldDB" id="A0A2A9DQI7"/>
<dbReference type="PANTHER" id="PTHR40254:SF1">
    <property type="entry name" value="BLR0577 PROTEIN"/>
    <property type="match status" value="1"/>
</dbReference>
<protein>
    <submittedName>
        <fullName evidence="2">FAD-NAD(P)-binding protein</fullName>
    </submittedName>
</protein>
<dbReference type="EMBL" id="PDJF01000001">
    <property type="protein sequence ID" value="PFG28170.1"/>
    <property type="molecule type" value="Genomic_DNA"/>
</dbReference>
<dbReference type="InterPro" id="IPR036188">
    <property type="entry name" value="FAD/NAD-bd_sf"/>
</dbReference>
<feature type="domain" description="FAD-dependent urate hydroxylase HpyO/Asp monooxygenase CreE-like FAD/NAD(P)-binding" evidence="1">
    <location>
        <begin position="24"/>
        <end position="214"/>
    </location>
</feature>
<gene>
    <name evidence="2" type="ORF">ATK06_1267</name>
</gene>
<dbReference type="Proteomes" id="UP000221653">
    <property type="component" value="Unassembled WGS sequence"/>
</dbReference>
<evidence type="ECO:0000313" key="3">
    <source>
        <dbReference type="Proteomes" id="UP000221653"/>
    </source>
</evidence>
<accession>A0A2A9DQI7</accession>
<evidence type="ECO:0000259" key="1">
    <source>
        <dbReference type="Pfam" id="PF13454"/>
    </source>
</evidence>
<dbReference type="PANTHER" id="PTHR40254">
    <property type="entry name" value="BLR0577 PROTEIN"/>
    <property type="match status" value="1"/>
</dbReference>
<proteinExistence type="predicted"/>
<comment type="caution">
    <text evidence="2">The sequence shown here is derived from an EMBL/GenBank/DDBJ whole genome shotgun (WGS) entry which is preliminary data.</text>
</comment>
<organism evidence="2 3">
    <name type="scientific">Corynebacterium renale</name>
    <dbReference type="NCBI Taxonomy" id="1724"/>
    <lineage>
        <taxon>Bacteria</taxon>
        <taxon>Bacillati</taxon>
        <taxon>Actinomycetota</taxon>
        <taxon>Actinomycetes</taxon>
        <taxon>Mycobacteriales</taxon>
        <taxon>Corynebacteriaceae</taxon>
        <taxon>Corynebacterium</taxon>
    </lineage>
</organism>
<name>A0A2A9DQI7_9CORY</name>
<evidence type="ECO:0000313" key="2">
    <source>
        <dbReference type="EMBL" id="PFG28170.1"/>
    </source>
</evidence>
<sequence length="655" mass="70514">MADHMVHTSRVIMVTMCENKPSIAIVGAGPRGISIIERIAAYAPTEPLSIYLIDDAQLGAGRIWETTQTPLLCMNTLAGAVTLFTEPGATVNAPVVEGPIQYEWIRLILGKDRDTMSPAKVELFDRFRPDTDALIAEFGPELEATRPESNPSRALYGAYLRWVYAVAQGLLPENVELIEVPHRAVGITEVDDHDVITLSDGSSLHADATVLATGWVRPGDTPEEQQLAALTQAHPEFTWVRPNNPVEQDFSTIQPGQDVIVRGLGMGFFDALTLLTQGRGGTFEEADTRSGLVYHPSGKEPHVYVTSGRGYPYLPKSEYKSLPPTADLTRLHKVITELSDRTELASIDFGTEVLPAVIRDAHEAYYRTLDRVSPGVINLDEVVRAIDEGDADSIQDRLADIVPAEHFFDLTSWLDKLDGVEGSAAEVTEHIATSLAADITEAVAAWDSPLKAGLWSISASRKPVSILGARGVYTAESRRGPLKRMMGLGQMVGSGPPLFRTRELLALVDAGLVTLLGGRPTLAADESGFHVSTAQVKDTVDATALIDAWMHSPTTARPADPLSVSIEDAGRARTFNNVTTDGALAPSGSPEINPQTRALVRADGTEDPRVHLVGIPTGTGGQMPDVTISPMPGTDPLMLQETDQVAASLLRVATR</sequence>
<dbReference type="InterPro" id="IPR052189">
    <property type="entry name" value="L-asp_N-monooxygenase_NS-form"/>
</dbReference>
<dbReference type="Pfam" id="PF13454">
    <property type="entry name" value="NAD_binding_9"/>
    <property type="match status" value="1"/>
</dbReference>
<keyword evidence="3" id="KW-1185">Reference proteome</keyword>
<dbReference type="InterPro" id="IPR038732">
    <property type="entry name" value="HpyO/CreE_NAD-binding"/>
</dbReference>
<dbReference type="STRING" id="1724.GCA_001044175_01708"/>